<dbReference type="InterPro" id="IPR024787">
    <property type="entry name" value="EcsC"/>
</dbReference>
<dbReference type="AlphaFoldDB" id="A0AAE0FM18"/>
<evidence type="ECO:0000313" key="1">
    <source>
        <dbReference type="EMBL" id="KAK3262331.1"/>
    </source>
</evidence>
<gene>
    <name evidence="1" type="ORF">CYMTET_28808</name>
</gene>
<dbReference type="Pfam" id="PF12787">
    <property type="entry name" value="EcsC"/>
    <property type="match status" value="1"/>
</dbReference>
<accession>A0AAE0FM18</accession>
<dbReference type="EMBL" id="LGRX02016291">
    <property type="protein sequence ID" value="KAK3262331.1"/>
    <property type="molecule type" value="Genomic_DNA"/>
</dbReference>
<sequence length="230" mass="23880">MLESAGSPTVPADPSAVDACTGFTGLTPRTGVGVSAKDLADSYASDTRYETVDEAVEALLRVEAAKSFAAGFVSGVGGLWTLPLAVPASTYANWLIQARVAGAIAHLYGHDLKSKEVRTLVLVCLLGDSAWGVLRSLSVQLMETAVRRSITRIPTTALVQINKTVGMKLVVKCGESGAIKLQRVVPLLGGAVAGAFDASACVVAGRVAGRVFKVRTASGSTASPDRKWHI</sequence>
<proteinExistence type="predicted"/>
<evidence type="ECO:0008006" key="3">
    <source>
        <dbReference type="Google" id="ProtNLM"/>
    </source>
</evidence>
<protein>
    <recommendedName>
        <fullName evidence="3">EcsC family protein</fullName>
    </recommendedName>
</protein>
<keyword evidence="2" id="KW-1185">Reference proteome</keyword>
<name>A0AAE0FM18_9CHLO</name>
<comment type="caution">
    <text evidence="1">The sequence shown here is derived from an EMBL/GenBank/DDBJ whole genome shotgun (WGS) entry which is preliminary data.</text>
</comment>
<reference evidence="1 2" key="1">
    <citation type="journal article" date="2015" name="Genome Biol. Evol.">
        <title>Comparative Genomics of a Bacterivorous Green Alga Reveals Evolutionary Causalities and Consequences of Phago-Mixotrophic Mode of Nutrition.</title>
        <authorList>
            <person name="Burns J.A."/>
            <person name="Paasch A."/>
            <person name="Narechania A."/>
            <person name="Kim E."/>
        </authorList>
    </citation>
    <scope>NUCLEOTIDE SEQUENCE [LARGE SCALE GENOMIC DNA]</scope>
    <source>
        <strain evidence="1 2">PLY_AMNH</strain>
    </source>
</reference>
<evidence type="ECO:0000313" key="2">
    <source>
        <dbReference type="Proteomes" id="UP001190700"/>
    </source>
</evidence>
<organism evidence="1 2">
    <name type="scientific">Cymbomonas tetramitiformis</name>
    <dbReference type="NCBI Taxonomy" id="36881"/>
    <lineage>
        <taxon>Eukaryota</taxon>
        <taxon>Viridiplantae</taxon>
        <taxon>Chlorophyta</taxon>
        <taxon>Pyramimonadophyceae</taxon>
        <taxon>Pyramimonadales</taxon>
        <taxon>Pyramimonadaceae</taxon>
        <taxon>Cymbomonas</taxon>
    </lineage>
</organism>
<dbReference type="Proteomes" id="UP001190700">
    <property type="component" value="Unassembled WGS sequence"/>
</dbReference>